<protein>
    <submittedName>
        <fullName evidence="2">Type II toxin-antitoxin system death-on-curing family toxin</fullName>
    </submittedName>
</protein>
<dbReference type="InterPro" id="IPR006440">
    <property type="entry name" value="Doc"/>
</dbReference>
<dbReference type="PANTHER" id="PTHR39426:SF1">
    <property type="entry name" value="HOMOLOGY TO DEATH-ON-CURING PROTEIN OF PHAGE P1"/>
    <property type="match status" value="1"/>
</dbReference>
<feature type="domain" description="Fido" evidence="1">
    <location>
        <begin position="8"/>
        <end position="127"/>
    </location>
</feature>
<gene>
    <name evidence="2" type="ORF">ENR59_05760</name>
</gene>
<dbReference type="Gene3D" id="1.20.120.1870">
    <property type="entry name" value="Fic/DOC protein, Fido domain"/>
    <property type="match status" value="1"/>
</dbReference>
<accession>A0A7C4AGW2</accession>
<dbReference type="InterPro" id="IPR053737">
    <property type="entry name" value="Type_II_TA_Toxin"/>
</dbReference>
<reference evidence="2" key="1">
    <citation type="journal article" date="2020" name="mSystems">
        <title>Genome- and Community-Level Interaction Insights into Carbon Utilization and Element Cycling Functions of Hydrothermarchaeota in Hydrothermal Sediment.</title>
        <authorList>
            <person name="Zhou Z."/>
            <person name="Liu Y."/>
            <person name="Xu W."/>
            <person name="Pan J."/>
            <person name="Luo Z.H."/>
            <person name="Li M."/>
        </authorList>
    </citation>
    <scope>NUCLEOTIDE SEQUENCE [LARGE SCALE GENOMIC DNA]</scope>
    <source>
        <strain evidence="2">SpSt-413</strain>
    </source>
</reference>
<dbReference type="InterPro" id="IPR003812">
    <property type="entry name" value="Fido"/>
</dbReference>
<evidence type="ECO:0000259" key="1">
    <source>
        <dbReference type="PROSITE" id="PS51459"/>
    </source>
</evidence>
<dbReference type="Pfam" id="PF02661">
    <property type="entry name" value="Fic"/>
    <property type="match status" value="1"/>
</dbReference>
<proteinExistence type="predicted"/>
<dbReference type="EMBL" id="DSRP01000401">
    <property type="protein sequence ID" value="HGG92442.1"/>
    <property type="molecule type" value="Genomic_DNA"/>
</dbReference>
<organism evidence="2">
    <name type="scientific">Fundidesulfovibrio putealis</name>
    <dbReference type="NCBI Taxonomy" id="270496"/>
    <lineage>
        <taxon>Bacteria</taxon>
        <taxon>Pseudomonadati</taxon>
        <taxon>Thermodesulfobacteriota</taxon>
        <taxon>Desulfovibrionia</taxon>
        <taxon>Desulfovibrionales</taxon>
        <taxon>Desulfovibrionaceae</taxon>
        <taxon>Fundidesulfovibrio</taxon>
    </lineage>
</organism>
<evidence type="ECO:0000313" key="2">
    <source>
        <dbReference type="EMBL" id="HGG92442.1"/>
    </source>
</evidence>
<dbReference type="InterPro" id="IPR036597">
    <property type="entry name" value="Fido-like_dom_sf"/>
</dbReference>
<dbReference type="SUPFAM" id="SSF140931">
    <property type="entry name" value="Fic-like"/>
    <property type="match status" value="1"/>
</dbReference>
<dbReference type="PROSITE" id="PS51459">
    <property type="entry name" value="FIDO"/>
    <property type="match status" value="1"/>
</dbReference>
<dbReference type="NCBIfam" id="TIGR01550">
    <property type="entry name" value="DOC_P1"/>
    <property type="match status" value="1"/>
</dbReference>
<dbReference type="AlphaFoldDB" id="A0A7C4AGW2"/>
<comment type="caution">
    <text evidence="2">The sequence shown here is derived from an EMBL/GenBank/DDBJ whole genome shotgun (WGS) entry which is preliminary data.</text>
</comment>
<dbReference type="PANTHER" id="PTHR39426">
    <property type="entry name" value="HOMOLOGY TO DEATH-ON-CURING PROTEIN OF PHAGE P1"/>
    <property type="match status" value="1"/>
</dbReference>
<dbReference type="GO" id="GO:0016301">
    <property type="term" value="F:kinase activity"/>
    <property type="evidence" value="ECO:0007669"/>
    <property type="project" value="InterPro"/>
</dbReference>
<sequence length="130" mass="14055">MVGLVQTITADEILLMNRRLIEEHGGLGVGLLNPGTLEYALEEIQGSLFGAPRCPTLHDKAAALGWRIIRGHIFVDGNKRTGMMAAMALLRLNGIALEASVQEYVDVALAIASGKATRDDFADFLRAHSR</sequence>
<name>A0A7C4AGW2_9BACT</name>